<reference evidence="1" key="2">
    <citation type="submission" date="2022-06" db="UniProtKB">
        <authorList>
            <consortium name="EnsemblMetazoa"/>
        </authorList>
    </citation>
    <scope>IDENTIFICATION</scope>
    <source>
        <strain evidence="1">DF5081</strain>
    </source>
</reference>
<organism evidence="1 2">
    <name type="scientific">Caenorhabditis japonica</name>
    <dbReference type="NCBI Taxonomy" id="281687"/>
    <lineage>
        <taxon>Eukaryota</taxon>
        <taxon>Metazoa</taxon>
        <taxon>Ecdysozoa</taxon>
        <taxon>Nematoda</taxon>
        <taxon>Chromadorea</taxon>
        <taxon>Rhabditida</taxon>
        <taxon>Rhabditina</taxon>
        <taxon>Rhabditomorpha</taxon>
        <taxon>Rhabditoidea</taxon>
        <taxon>Rhabditidae</taxon>
        <taxon>Peloderinae</taxon>
        <taxon>Caenorhabditis</taxon>
    </lineage>
</organism>
<dbReference type="AlphaFoldDB" id="A0A8R1IHE5"/>
<name>A0A8R1IHE5_CAEJA</name>
<reference evidence="2" key="1">
    <citation type="submission" date="2010-08" db="EMBL/GenBank/DDBJ databases">
        <authorList>
            <consortium name="Caenorhabditis japonica Sequencing Consortium"/>
            <person name="Wilson R.K."/>
        </authorList>
    </citation>
    <scope>NUCLEOTIDE SEQUENCE [LARGE SCALE GENOMIC DNA]</scope>
    <source>
        <strain evidence="2">DF5081</strain>
    </source>
</reference>
<dbReference type="EnsemblMetazoa" id="CJA36285.1">
    <property type="protein sequence ID" value="CJA36285.1"/>
    <property type="gene ID" value="WBGene00212132"/>
</dbReference>
<accession>A0A8R1IHE5</accession>
<protein>
    <submittedName>
        <fullName evidence="1">Uncharacterized protein</fullName>
    </submittedName>
</protein>
<proteinExistence type="predicted"/>
<evidence type="ECO:0000313" key="1">
    <source>
        <dbReference type="EnsemblMetazoa" id="CJA36285.1"/>
    </source>
</evidence>
<sequence length="99" mass="12008">MKLKARWNPMNIRFPQYERERERARESKKKRLEEKVLEKTKKEEKWKIKRKDCVRVRMNVLIYPPATSYDKRRGGLAQVTIAYCHDHKWLAEGDLVGSY</sequence>
<evidence type="ECO:0000313" key="2">
    <source>
        <dbReference type="Proteomes" id="UP000005237"/>
    </source>
</evidence>
<dbReference type="Proteomes" id="UP000005237">
    <property type="component" value="Unassembled WGS sequence"/>
</dbReference>
<keyword evidence="2" id="KW-1185">Reference proteome</keyword>